<feature type="non-terminal residue" evidence="2">
    <location>
        <position position="64"/>
    </location>
</feature>
<protein>
    <submittedName>
        <fullName evidence="2">Uncharacterized protein</fullName>
    </submittedName>
</protein>
<feature type="transmembrane region" description="Helical" evidence="1">
    <location>
        <begin position="6"/>
        <end position="28"/>
    </location>
</feature>
<keyword evidence="1" id="KW-1133">Transmembrane helix</keyword>
<reference evidence="2" key="1">
    <citation type="submission" date="2014-05" db="EMBL/GenBank/DDBJ databases">
        <authorList>
            <person name="Chronopoulou M."/>
        </authorList>
    </citation>
    <scope>NUCLEOTIDE SEQUENCE</scope>
    <source>
        <tissue evidence="2">Whole organism</tissue>
    </source>
</reference>
<evidence type="ECO:0000313" key="2">
    <source>
        <dbReference type="EMBL" id="CDW32570.1"/>
    </source>
</evidence>
<keyword evidence="1" id="KW-0812">Transmembrane</keyword>
<evidence type="ECO:0000256" key="1">
    <source>
        <dbReference type="SAM" id="Phobius"/>
    </source>
</evidence>
<organism evidence="2">
    <name type="scientific">Lepeophtheirus salmonis</name>
    <name type="common">Salmon louse</name>
    <name type="synonym">Caligus salmonis</name>
    <dbReference type="NCBI Taxonomy" id="72036"/>
    <lineage>
        <taxon>Eukaryota</taxon>
        <taxon>Metazoa</taxon>
        <taxon>Ecdysozoa</taxon>
        <taxon>Arthropoda</taxon>
        <taxon>Crustacea</taxon>
        <taxon>Multicrustacea</taxon>
        <taxon>Hexanauplia</taxon>
        <taxon>Copepoda</taxon>
        <taxon>Siphonostomatoida</taxon>
        <taxon>Caligidae</taxon>
        <taxon>Lepeophtheirus</taxon>
    </lineage>
</organism>
<proteinExistence type="predicted"/>
<dbReference type="AlphaFoldDB" id="A0A0K2U3C8"/>
<dbReference type="EMBL" id="HACA01015209">
    <property type="protein sequence ID" value="CDW32570.1"/>
    <property type="molecule type" value="Transcribed_RNA"/>
</dbReference>
<sequence>MIYHFLGLFSYVHNIFTLFLFPPIRLYLKKYSQRFLWNVKKYGDLEDLFITINTMHKGIFFIKF</sequence>
<accession>A0A0K2U3C8</accession>
<name>A0A0K2U3C8_LEPSM</name>
<keyword evidence="1" id="KW-0472">Membrane</keyword>